<reference evidence="1" key="1">
    <citation type="journal article" date="2021" name="Proc. Natl. Acad. Sci. U.S.A.">
        <title>A Catalog of Tens of Thousands of Viruses from Human Metagenomes Reveals Hidden Associations with Chronic Diseases.</title>
        <authorList>
            <person name="Tisza M.J."/>
            <person name="Buck C.B."/>
        </authorList>
    </citation>
    <scope>NUCLEOTIDE SEQUENCE</scope>
    <source>
        <strain evidence="1">CtlD98</strain>
    </source>
</reference>
<accession>A0A8S5SA45</accession>
<sequence>MALLYFVAIIIHHNSYKSNILNRNSVILRKCTDYLNLHL</sequence>
<proteinExistence type="predicted"/>
<protein>
    <submittedName>
        <fullName evidence="1">Uncharacterized protein</fullName>
    </submittedName>
</protein>
<name>A0A8S5SA45_9CAUD</name>
<dbReference type="EMBL" id="BK032556">
    <property type="protein sequence ID" value="DAF47551.1"/>
    <property type="molecule type" value="Genomic_DNA"/>
</dbReference>
<organism evidence="1">
    <name type="scientific">Myoviridae sp. ctlD98</name>
    <dbReference type="NCBI Taxonomy" id="2827705"/>
    <lineage>
        <taxon>Viruses</taxon>
        <taxon>Duplodnaviria</taxon>
        <taxon>Heunggongvirae</taxon>
        <taxon>Uroviricota</taxon>
        <taxon>Caudoviricetes</taxon>
    </lineage>
</organism>
<evidence type="ECO:0000313" key="1">
    <source>
        <dbReference type="EMBL" id="DAF47551.1"/>
    </source>
</evidence>